<keyword evidence="3" id="KW-0540">Nuclease</keyword>
<evidence type="ECO:0000256" key="4">
    <source>
        <dbReference type="ARBA" id="ARBA00022759"/>
    </source>
</evidence>
<dbReference type="InterPro" id="IPR043502">
    <property type="entry name" value="DNA/RNA_pol_sf"/>
</dbReference>
<dbReference type="InterPro" id="IPR050951">
    <property type="entry name" value="Retrovirus_Pol_polyprotein"/>
</dbReference>
<dbReference type="Gene3D" id="3.30.70.270">
    <property type="match status" value="1"/>
</dbReference>
<keyword evidence="5" id="KW-0378">Hydrolase</keyword>
<dbReference type="Proteomes" id="UP000321393">
    <property type="component" value="Unassembled WGS sequence"/>
</dbReference>
<gene>
    <name evidence="11" type="ORF">E5676_scaffold10771G00040</name>
    <name evidence="10" type="ORF">E6C27_scaffold132G00020</name>
</gene>
<organism evidence="11 13">
    <name type="scientific">Cucumis melo var. makuwa</name>
    <name type="common">Oriental melon</name>
    <dbReference type="NCBI Taxonomy" id="1194695"/>
    <lineage>
        <taxon>Eukaryota</taxon>
        <taxon>Viridiplantae</taxon>
        <taxon>Streptophyta</taxon>
        <taxon>Embryophyta</taxon>
        <taxon>Tracheophyta</taxon>
        <taxon>Spermatophyta</taxon>
        <taxon>Magnoliopsida</taxon>
        <taxon>eudicotyledons</taxon>
        <taxon>Gunneridae</taxon>
        <taxon>Pentapetalae</taxon>
        <taxon>rosids</taxon>
        <taxon>fabids</taxon>
        <taxon>Cucurbitales</taxon>
        <taxon>Cucurbitaceae</taxon>
        <taxon>Benincaseae</taxon>
        <taxon>Cucumis</taxon>
    </lineage>
</organism>
<evidence type="ECO:0000256" key="3">
    <source>
        <dbReference type="ARBA" id="ARBA00022722"/>
    </source>
</evidence>
<evidence type="ECO:0000313" key="12">
    <source>
        <dbReference type="Proteomes" id="UP000321393"/>
    </source>
</evidence>
<evidence type="ECO:0000256" key="5">
    <source>
        <dbReference type="ARBA" id="ARBA00022801"/>
    </source>
</evidence>
<keyword evidence="7" id="KW-0511">Multifunctional enzyme</keyword>
<dbReference type="InterPro" id="IPR041373">
    <property type="entry name" value="RT_RNaseH"/>
</dbReference>
<comment type="caution">
    <text evidence="11">The sequence shown here is derived from an EMBL/GenBank/DDBJ whole genome shotgun (WGS) entry which is preliminary data.</text>
</comment>
<dbReference type="Proteomes" id="UP000321947">
    <property type="component" value="Unassembled WGS sequence"/>
</dbReference>
<dbReference type="EMBL" id="SSTD01001115">
    <property type="protein sequence ID" value="TYK29908.1"/>
    <property type="molecule type" value="Genomic_DNA"/>
</dbReference>
<dbReference type="GO" id="GO:0016787">
    <property type="term" value="F:hydrolase activity"/>
    <property type="evidence" value="ECO:0007669"/>
    <property type="project" value="UniProtKB-KW"/>
</dbReference>
<accession>A0A5D3E295</accession>
<feature type="domain" description="Reverse transcriptase RNase H-like" evidence="8">
    <location>
        <begin position="110"/>
        <end position="152"/>
    </location>
</feature>
<evidence type="ECO:0000313" key="11">
    <source>
        <dbReference type="EMBL" id="TYK29908.1"/>
    </source>
</evidence>
<dbReference type="Pfam" id="PF17917">
    <property type="entry name" value="RT_RNaseH"/>
    <property type="match status" value="1"/>
</dbReference>
<reference evidence="12 13" key="1">
    <citation type="submission" date="2019-08" db="EMBL/GenBank/DDBJ databases">
        <title>Draft genome sequences of two oriental melons (Cucumis melo L. var makuwa).</title>
        <authorList>
            <person name="Kwon S.-Y."/>
        </authorList>
    </citation>
    <scope>NUCLEOTIDE SEQUENCE [LARGE SCALE GENOMIC DNA]</scope>
    <source>
        <strain evidence="13">cv. Chang Bougi</strain>
        <strain evidence="12">cv. SW 3</strain>
        <tissue evidence="11">Leaf</tissue>
    </source>
</reference>
<protein>
    <submittedName>
        <fullName evidence="11">Ty3-gypsy retroelement transposase</fullName>
    </submittedName>
</protein>
<dbReference type="Pfam" id="PF17919">
    <property type="entry name" value="RT_RNaseH_2"/>
    <property type="match status" value="1"/>
</dbReference>
<dbReference type="GO" id="GO:0004519">
    <property type="term" value="F:endonuclease activity"/>
    <property type="evidence" value="ECO:0007669"/>
    <property type="project" value="UniProtKB-KW"/>
</dbReference>
<dbReference type="EMBL" id="SSTE01006761">
    <property type="protein sequence ID" value="KAA0058421.1"/>
    <property type="molecule type" value="Genomic_DNA"/>
</dbReference>
<evidence type="ECO:0000259" key="8">
    <source>
        <dbReference type="Pfam" id="PF17917"/>
    </source>
</evidence>
<dbReference type="SUPFAM" id="SSF56672">
    <property type="entry name" value="DNA/RNA polymerases"/>
    <property type="match status" value="1"/>
</dbReference>
<evidence type="ECO:0000256" key="6">
    <source>
        <dbReference type="ARBA" id="ARBA00022918"/>
    </source>
</evidence>
<evidence type="ECO:0000313" key="10">
    <source>
        <dbReference type="EMBL" id="KAA0058421.1"/>
    </source>
</evidence>
<evidence type="ECO:0000313" key="13">
    <source>
        <dbReference type="Proteomes" id="UP000321947"/>
    </source>
</evidence>
<evidence type="ECO:0000256" key="2">
    <source>
        <dbReference type="ARBA" id="ARBA00022695"/>
    </source>
</evidence>
<dbReference type="AlphaFoldDB" id="A0A5D3E295"/>
<dbReference type="PANTHER" id="PTHR37984">
    <property type="entry name" value="PROTEIN CBG26694"/>
    <property type="match status" value="1"/>
</dbReference>
<evidence type="ECO:0000256" key="7">
    <source>
        <dbReference type="ARBA" id="ARBA00023268"/>
    </source>
</evidence>
<sequence>MKVLSRVDKYRYRKALFVGFTPSFGISKGLEEHIQHLELVLEILRANELYANLGPLTQLLKNGSFKWNEEATASFEQLKKAMMTLPVLAIPDFNLPFKIKTDASGYGVGRWRPYLLGRKFVVKTDQRSLKFLLEQRVIQPQYQKWIAKLLGYSFEVDINKG</sequence>
<keyword evidence="4" id="KW-0255">Endonuclease</keyword>
<dbReference type="InterPro" id="IPR043128">
    <property type="entry name" value="Rev_trsase/Diguanyl_cyclase"/>
</dbReference>
<dbReference type="GO" id="GO:0003964">
    <property type="term" value="F:RNA-directed DNA polymerase activity"/>
    <property type="evidence" value="ECO:0007669"/>
    <property type="project" value="UniProtKB-KW"/>
</dbReference>
<dbReference type="PANTHER" id="PTHR37984:SF5">
    <property type="entry name" value="PROTEIN NYNRIN-LIKE"/>
    <property type="match status" value="1"/>
</dbReference>
<feature type="domain" description="Reverse transcriptase/retrotransposon-derived protein RNase H-like" evidence="9">
    <location>
        <begin position="67"/>
        <end position="109"/>
    </location>
</feature>
<keyword evidence="1" id="KW-0808">Transferase</keyword>
<name>A0A5D3E295_CUCMM</name>
<keyword evidence="2" id="KW-0548">Nucleotidyltransferase</keyword>
<dbReference type="STRING" id="1194695.A0A5D3E295"/>
<keyword evidence="6" id="KW-0695">RNA-directed DNA polymerase</keyword>
<dbReference type="OrthoDB" id="1909920at2759"/>
<evidence type="ECO:0000256" key="1">
    <source>
        <dbReference type="ARBA" id="ARBA00022679"/>
    </source>
</evidence>
<evidence type="ECO:0000259" key="9">
    <source>
        <dbReference type="Pfam" id="PF17919"/>
    </source>
</evidence>
<proteinExistence type="predicted"/>
<dbReference type="InterPro" id="IPR041577">
    <property type="entry name" value="RT_RNaseH_2"/>
</dbReference>